<dbReference type="AlphaFoldDB" id="A0A4Q9HS97"/>
<proteinExistence type="predicted"/>
<sequence length="98" mass="10441">MQAGVSHSTPEAVTALRFIGIDPDTGQQGSPTIWVDEENAELVLQGRKPDEKPAAECAAFEVPGHTPGIPPQEAVIRIPARMVPMLREACDVAERAGI</sequence>
<accession>A0A4Q9HS97</accession>
<dbReference type="RefSeq" id="WP_131124297.1">
    <property type="nucleotide sequence ID" value="NZ_SIXH01000184.1"/>
</dbReference>
<reference evidence="1 2" key="1">
    <citation type="submission" date="2019-02" db="EMBL/GenBank/DDBJ databases">
        <title>Draft Genome Sequence of Streptomyces sp. AM-2504, identified by 16S rRNA comparative analysis as a Streptomyces Kasugaensis strain.</title>
        <authorList>
            <person name="Napolioni V."/>
            <person name="Giuliodori A.M."/>
            <person name="Spurio R."/>
            <person name="Fabbretti A."/>
        </authorList>
    </citation>
    <scope>NUCLEOTIDE SEQUENCE [LARGE SCALE GENOMIC DNA]</scope>
    <source>
        <strain evidence="1 2">AM-2504</strain>
    </source>
</reference>
<comment type="caution">
    <text evidence="1">The sequence shown here is derived from an EMBL/GenBank/DDBJ whole genome shotgun (WGS) entry which is preliminary data.</text>
</comment>
<gene>
    <name evidence="1" type="ORF">EYS09_20360</name>
</gene>
<evidence type="ECO:0000313" key="2">
    <source>
        <dbReference type="Proteomes" id="UP000292452"/>
    </source>
</evidence>
<evidence type="ECO:0000313" key="1">
    <source>
        <dbReference type="EMBL" id="TBO57877.1"/>
    </source>
</evidence>
<dbReference type="Proteomes" id="UP000292452">
    <property type="component" value="Unassembled WGS sequence"/>
</dbReference>
<keyword evidence="2" id="KW-1185">Reference proteome</keyword>
<name>A0A4Q9HS97_STRKA</name>
<organism evidence="1 2">
    <name type="scientific">Streptomyces kasugaensis</name>
    <dbReference type="NCBI Taxonomy" id="1946"/>
    <lineage>
        <taxon>Bacteria</taxon>
        <taxon>Bacillati</taxon>
        <taxon>Actinomycetota</taxon>
        <taxon>Actinomycetes</taxon>
        <taxon>Kitasatosporales</taxon>
        <taxon>Streptomycetaceae</taxon>
        <taxon>Streptomyces</taxon>
    </lineage>
</organism>
<protein>
    <submittedName>
        <fullName evidence="1">Uncharacterized protein</fullName>
    </submittedName>
</protein>
<dbReference type="EMBL" id="SIXH01000184">
    <property type="protein sequence ID" value="TBO57877.1"/>
    <property type="molecule type" value="Genomic_DNA"/>
</dbReference>